<feature type="domain" description="Tyrosine-protein kinase G-rich" evidence="9">
    <location>
        <begin position="365"/>
        <end position="445"/>
    </location>
</feature>
<keyword evidence="3 7" id="KW-0812">Transmembrane</keyword>
<evidence type="ECO:0000313" key="11">
    <source>
        <dbReference type="Proteomes" id="UP001597158"/>
    </source>
</evidence>
<keyword evidence="4 7" id="KW-1133">Transmembrane helix</keyword>
<evidence type="ECO:0000256" key="4">
    <source>
        <dbReference type="ARBA" id="ARBA00022989"/>
    </source>
</evidence>
<evidence type="ECO:0000313" key="10">
    <source>
        <dbReference type="EMBL" id="MFD1262950.1"/>
    </source>
</evidence>
<feature type="coiled-coil region" evidence="6">
    <location>
        <begin position="284"/>
        <end position="381"/>
    </location>
</feature>
<dbReference type="Pfam" id="PF02706">
    <property type="entry name" value="Wzz"/>
    <property type="match status" value="1"/>
</dbReference>
<accession>A0ABW3WAV0</accession>
<dbReference type="Pfam" id="PF13807">
    <property type="entry name" value="GNVR"/>
    <property type="match status" value="1"/>
</dbReference>
<evidence type="ECO:0000259" key="8">
    <source>
        <dbReference type="Pfam" id="PF02706"/>
    </source>
</evidence>
<dbReference type="Proteomes" id="UP001597158">
    <property type="component" value="Unassembled WGS sequence"/>
</dbReference>
<comment type="subcellular location">
    <subcellularLocation>
        <location evidence="1">Cell membrane</location>
        <topology evidence="1">Multi-pass membrane protein</topology>
    </subcellularLocation>
</comment>
<dbReference type="InterPro" id="IPR014345">
    <property type="entry name" value="XrtA_polysacc_chain"/>
</dbReference>
<sequence length="513" mass="56939">MEELVSQVIGYLRGMWRFRWWGLALAWLVGVAGGVAIYLMPDKYESTARINVDTQSVLRPLMSGLAVQPNVSQQINMLSRTLISRPNVEKLITMADLDLGVRSPAEREALINALMSDLQIRSTGRDNLFTLAYADTRPERAQRVVQSLLSLFVESGLGSNRQDADAARRFIEEQIRSYEQKLTEAENRLKDFRLRNMALLGAGTRDYITQIADVNEQLRQARLELREAENSRDAMKQQLASGQSEADFAPPPMLATPEIDARIETLQRNLDDLLQRYTERHPDVVGARRVIEELEKQKQDLLAQMRENPVASPMGGFGMGSGIEQTRLALAQGEARVASLRARVTEFESRLETLQADAQRIPQLETEMAQLNRDYSVHKSNYDALVSRRESASIAAEMNTQAGIADFRVIDPPSMPTKPSAPNRLLLLPLAALVGLGAGFALTFLISQLRPSFGDPRQLREISGLPVLGTVSMLPTPERRRKRRNGLIAFGGGLAAYAGAFAFATAALKILQG</sequence>
<dbReference type="InterPro" id="IPR003856">
    <property type="entry name" value="LPS_length_determ_N"/>
</dbReference>
<dbReference type="Gene3D" id="1.20.5.340">
    <property type="match status" value="1"/>
</dbReference>
<feature type="transmembrane region" description="Helical" evidence="7">
    <location>
        <begin position="20"/>
        <end position="40"/>
    </location>
</feature>
<gene>
    <name evidence="10" type="ORF">ACFQ4M_05090</name>
</gene>
<evidence type="ECO:0000256" key="6">
    <source>
        <dbReference type="SAM" id="Coils"/>
    </source>
</evidence>
<evidence type="ECO:0000256" key="1">
    <source>
        <dbReference type="ARBA" id="ARBA00004651"/>
    </source>
</evidence>
<keyword evidence="6" id="KW-0175">Coiled coil</keyword>
<feature type="transmembrane region" description="Helical" evidence="7">
    <location>
        <begin position="425"/>
        <end position="446"/>
    </location>
</feature>
<feature type="coiled-coil region" evidence="6">
    <location>
        <begin position="161"/>
        <end position="245"/>
    </location>
</feature>
<dbReference type="EMBL" id="JBHTMC010000009">
    <property type="protein sequence ID" value="MFD1262950.1"/>
    <property type="molecule type" value="Genomic_DNA"/>
</dbReference>
<reference evidence="11" key="1">
    <citation type="journal article" date="2019" name="Int. J. Syst. Evol. Microbiol.">
        <title>The Global Catalogue of Microorganisms (GCM) 10K type strain sequencing project: providing services to taxonomists for standard genome sequencing and annotation.</title>
        <authorList>
            <consortium name="The Broad Institute Genomics Platform"/>
            <consortium name="The Broad Institute Genome Sequencing Center for Infectious Disease"/>
            <person name="Wu L."/>
            <person name="Ma J."/>
        </authorList>
    </citation>
    <scope>NUCLEOTIDE SEQUENCE [LARGE SCALE GENOMIC DNA]</scope>
    <source>
        <strain evidence="11">CCUG 48884</strain>
    </source>
</reference>
<evidence type="ECO:0000259" key="9">
    <source>
        <dbReference type="Pfam" id="PF13807"/>
    </source>
</evidence>
<evidence type="ECO:0000256" key="2">
    <source>
        <dbReference type="ARBA" id="ARBA00022475"/>
    </source>
</evidence>
<dbReference type="InterPro" id="IPR050445">
    <property type="entry name" value="Bact_polysacc_biosynth/exp"/>
</dbReference>
<dbReference type="NCBIfam" id="TIGR03007">
    <property type="entry name" value="pepcterm_ChnLen"/>
    <property type="match status" value="1"/>
</dbReference>
<keyword evidence="11" id="KW-1185">Reference proteome</keyword>
<dbReference type="PANTHER" id="PTHR32309:SF13">
    <property type="entry name" value="FERRIC ENTEROBACTIN TRANSPORT PROTEIN FEPE"/>
    <property type="match status" value="1"/>
</dbReference>
<keyword evidence="5 7" id="KW-0472">Membrane</keyword>
<evidence type="ECO:0000256" key="5">
    <source>
        <dbReference type="ARBA" id="ARBA00023136"/>
    </source>
</evidence>
<feature type="transmembrane region" description="Helical" evidence="7">
    <location>
        <begin position="487"/>
        <end position="511"/>
    </location>
</feature>
<evidence type="ECO:0000256" key="7">
    <source>
        <dbReference type="SAM" id="Phobius"/>
    </source>
</evidence>
<keyword evidence="2" id="KW-1003">Cell membrane</keyword>
<dbReference type="PANTHER" id="PTHR32309">
    <property type="entry name" value="TYROSINE-PROTEIN KINASE"/>
    <property type="match status" value="1"/>
</dbReference>
<dbReference type="RefSeq" id="WP_002936276.1">
    <property type="nucleotide sequence ID" value="NZ_JARQZE010000011.1"/>
</dbReference>
<evidence type="ECO:0000256" key="3">
    <source>
        <dbReference type="ARBA" id="ARBA00022692"/>
    </source>
</evidence>
<comment type="caution">
    <text evidence="10">The sequence shown here is derived from an EMBL/GenBank/DDBJ whole genome shotgun (WGS) entry which is preliminary data.</text>
</comment>
<organism evidence="10 11">
    <name type="scientific">Thauera mechernichensis</name>
    <dbReference type="NCBI Taxonomy" id="82788"/>
    <lineage>
        <taxon>Bacteria</taxon>
        <taxon>Pseudomonadati</taxon>
        <taxon>Pseudomonadota</taxon>
        <taxon>Betaproteobacteria</taxon>
        <taxon>Rhodocyclales</taxon>
        <taxon>Zoogloeaceae</taxon>
        <taxon>Thauera</taxon>
    </lineage>
</organism>
<name>A0ABW3WAV0_9RHOO</name>
<proteinExistence type="predicted"/>
<feature type="domain" description="Polysaccharide chain length determinant N-terminal" evidence="8">
    <location>
        <begin position="10"/>
        <end position="92"/>
    </location>
</feature>
<protein>
    <submittedName>
        <fullName evidence="10">XrtA system polysaccharide chain length determinant</fullName>
    </submittedName>
</protein>
<dbReference type="InterPro" id="IPR032807">
    <property type="entry name" value="GNVR"/>
</dbReference>